<dbReference type="OrthoDB" id="9803619at2"/>
<feature type="region of interest" description="Disordered" evidence="3">
    <location>
        <begin position="1"/>
        <end position="47"/>
    </location>
</feature>
<feature type="compositionally biased region" description="Basic and acidic residues" evidence="3">
    <location>
        <begin position="12"/>
        <end position="21"/>
    </location>
</feature>
<dbReference type="InterPro" id="IPR050135">
    <property type="entry name" value="dGTPase-like"/>
</dbReference>
<dbReference type="NCBIfam" id="NF002326">
    <property type="entry name" value="PRK01286.1-1"/>
    <property type="match status" value="1"/>
</dbReference>
<keyword evidence="6" id="KW-1185">Reference proteome</keyword>
<evidence type="ECO:0000313" key="5">
    <source>
        <dbReference type="EMBL" id="QDV06061.1"/>
    </source>
</evidence>
<dbReference type="CDD" id="cd00077">
    <property type="entry name" value="HDc"/>
    <property type="match status" value="1"/>
</dbReference>
<dbReference type="GO" id="GO:0006203">
    <property type="term" value="P:dGTP catabolic process"/>
    <property type="evidence" value="ECO:0007669"/>
    <property type="project" value="TreeGrafter"/>
</dbReference>
<dbReference type="InterPro" id="IPR006674">
    <property type="entry name" value="HD_domain"/>
</dbReference>
<dbReference type="InterPro" id="IPR023023">
    <property type="entry name" value="dNTPase_2"/>
</dbReference>
<dbReference type="EMBL" id="CP036434">
    <property type="protein sequence ID" value="QDV06061.1"/>
    <property type="molecule type" value="Genomic_DNA"/>
</dbReference>
<organism evidence="5 6">
    <name type="scientific">Saltatorellus ferox</name>
    <dbReference type="NCBI Taxonomy" id="2528018"/>
    <lineage>
        <taxon>Bacteria</taxon>
        <taxon>Pseudomonadati</taxon>
        <taxon>Planctomycetota</taxon>
        <taxon>Planctomycetia</taxon>
        <taxon>Planctomycetia incertae sedis</taxon>
        <taxon>Saltatorellus</taxon>
    </lineage>
</organism>
<name>A0A518EPP5_9BACT</name>
<evidence type="ECO:0000256" key="2">
    <source>
        <dbReference type="HAMAP-Rule" id="MF_01212"/>
    </source>
</evidence>
<accession>A0A518EPP5</accession>
<proteinExistence type="inferred from homology"/>
<dbReference type="PANTHER" id="PTHR11373">
    <property type="entry name" value="DEOXYNUCLEOSIDE TRIPHOSPHATE TRIPHOSPHOHYDROLASE"/>
    <property type="match status" value="1"/>
</dbReference>
<dbReference type="PANTHER" id="PTHR11373:SF43">
    <property type="entry name" value="DEOXYGUANOSINETRIPHOSPHATE TRIPHOSPHOHYDROLASE-LIKE PROTEIN"/>
    <property type="match status" value="1"/>
</dbReference>
<dbReference type="NCBIfam" id="TIGR01353">
    <property type="entry name" value="dGTP_triPase"/>
    <property type="match status" value="1"/>
</dbReference>
<dbReference type="InterPro" id="IPR006261">
    <property type="entry name" value="dGTPase"/>
</dbReference>
<dbReference type="RefSeq" id="WP_145195915.1">
    <property type="nucleotide sequence ID" value="NZ_CP036434.1"/>
</dbReference>
<dbReference type="HAMAP" id="MF_01212">
    <property type="entry name" value="dGTPase_type2"/>
    <property type="match status" value="1"/>
</dbReference>
<feature type="domain" description="HD" evidence="4">
    <location>
        <begin position="83"/>
        <end position="209"/>
    </location>
</feature>
<dbReference type="SMART" id="SM00471">
    <property type="entry name" value="HDc"/>
    <property type="match status" value="1"/>
</dbReference>
<keyword evidence="1 2" id="KW-0378">Hydrolase</keyword>
<dbReference type="AlphaFoldDB" id="A0A518EPP5"/>
<dbReference type="GO" id="GO:0008832">
    <property type="term" value="F:dGTPase activity"/>
    <property type="evidence" value="ECO:0007669"/>
    <property type="project" value="TreeGrafter"/>
</dbReference>
<evidence type="ECO:0000313" key="6">
    <source>
        <dbReference type="Proteomes" id="UP000320390"/>
    </source>
</evidence>
<sequence length="409" mass="46817">MSSHEPFALSDRATRESREARQLAPHAMKAVDSRGRAHPESPDPHRTIFERDRDRITHATAFRRLQYKTQVFLNDEGDHHRTRLSHSLEVCQVARSVAGVLQLNEPLAEALSLAHDIGHPPFGHRGEWALNELMKPYGGFRHNAQVLRVVDLLERRNPDFPGLNLTRELRESLLKHETSEDWPEEFQPKPKHPLLEGQVTDLADSTAYNKHDIEDGLSAGMFTEADLEANVTLWNIARERVAERHPGFLQRQTSDVPLRVSRLANELIGVCIVDLCQATYRNVLDSGVTSPADVQSHDTMLCGHSPEMKPHVAELQKFLYRAFYRHPYLQSFRVWAREVIGGLFEAYRARPSEMSPWYFRWVDQVGLERAVCDFLAGMTDRFAVQEHRRLVGDVPALERPHSAMSRGLR</sequence>
<dbReference type="PROSITE" id="PS51831">
    <property type="entry name" value="HD"/>
    <property type="match status" value="1"/>
</dbReference>
<comment type="similarity">
    <text evidence="2">Belongs to the dGTPase family. Type 2 subfamily.</text>
</comment>
<reference evidence="5 6" key="1">
    <citation type="submission" date="2019-02" db="EMBL/GenBank/DDBJ databases">
        <title>Deep-cultivation of Planctomycetes and their phenomic and genomic characterization uncovers novel biology.</title>
        <authorList>
            <person name="Wiegand S."/>
            <person name="Jogler M."/>
            <person name="Boedeker C."/>
            <person name="Pinto D."/>
            <person name="Vollmers J."/>
            <person name="Rivas-Marin E."/>
            <person name="Kohn T."/>
            <person name="Peeters S.H."/>
            <person name="Heuer A."/>
            <person name="Rast P."/>
            <person name="Oberbeckmann S."/>
            <person name="Bunk B."/>
            <person name="Jeske O."/>
            <person name="Meyerdierks A."/>
            <person name="Storesund J.E."/>
            <person name="Kallscheuer N."/>
            <person name="Luecker S."/>
            <person name="Lage O.M."/>
            <person name="Pohl T."/>
            <person name="Merkel B.J."/>
            <person name="Hornburger P."/>
            <person name="Mueller R.-W."/>
            <person name="Bruemmer F."/>
            <person name="Labrenz M."/>
            <person name="Spormann A.M."/>
            <person name="Op den Camp H."/>
            <person name="Overmann J."/>
            <person name="Amann R."/>
            <person name="Jetten M.S.M."/>
            <person name="Mascher T."/>
            <person name="Medema M.H."/>
            <person name="Devos D.P."/>
            <person name="Kaster A.-K."/>
            <person name="Ovreas L."/>
            <person name="Rohde M."/>
            <person name="Galperin M.Y."/>
            <person name="Jogler C."/>
        </authorList>
    </citation>
    <scope>NUCLEOTIDE SEQUENCE [LARGE SCALE GENOMIC DNA]</scope>
    <source>
        <strain evidence="5 6">Poly30</strain>
    </source>
</reference>
<dbReference type="SUPFAM" id="SSF109604">
    <property type="entry name" value="HD-domain/PDEase-like"/>
    <property type="match status" value="1"/>
</dbReference>
<dbReference type="Pfam" id="PF01966">
    <property type="entry name" value="HD"/>
    <property type="match status" value="1"/>
</dbReference>
<dbReference type="Gene3D" id="1.10.3210.10">
    <property type="entry name" value="Hypothetical protein af1432"/>
    <property type="match status" value="1"/>
</dbReference>
<dbReference type="InterPro" id="IPR026875">
    <property type="entry name" value="PHydrolase_assoc_dom"/>
</dbReference>
<evidence type="ECO:0000259" key="4">
    <source>
        <dbReference type="PROSITE" id="PS51831"/>
    </source>
</evidence>
<dbReference type="Pfam" id="PF13286">
    <property type="entry name" value="HD_assoc"/>
    <property type="match status" value="1"/>
</dbReference>
<dbReference type="Proteomes" id="UP000320390">
    <property type="component" value="Chromosome"/>
</dbReference>
<feature type="compositionally biased region" description="Basic and acidic residues" evidence="3">
    <location>
        <begin position="29"/>
        <end position="47"/>
    </location>
</feature>
<dbReference type="InterPro" id="IPR003607">
    <property type="entry name" value="HD/PDEase_dom"/>
</dbReference>
<evidence type="ECO:0000256" key="3">
    <source>
        <dbReference type="SAM" id="MobiDB-lite"/>
    </source>
</evidence>
<evidence type="ECO:0000256" key="1">
    <source>
        <dbReference type="ARBA" id="ARBA00022801"/>
    </source>
</evidence>
<protein>
    <recommendedName>
        <fullName evidence="2">Deoxyguanosinetriphosphate triphosphohydrolase-like protein</fullName>
    </recommendedName>
</protein>
<gene>
    <name evidence="5" type="primary">dgt</name>
    <name evidence="5" type="ORF">Poly30_15650</name>
</gene>